<name>A0A6J8E4A3_MYTCO</name>
<protein>
    <submittedName>
        <fullName evidence="1">Uncharacterized protein</fullName>
    </submittedName>
</protein>
<sequence>MVLYICFILYSIINKSHQHLLEALDDNALNKLLVESSWPIRFNSKPYLYAKSGLPLSEVNNPPIVYRRIRYNGQSNIDGKLGEVIFLTADHKFQAKIKRRSKSKISYTNGVHKQGVINKQKHTAVGYEYLPGNTQGFLKQPTSNLVPTEFRQMQHLKKREMNMPMFPPRQHKPKHFNIYRKTQTNERRLPLRSGLNRSPLRMYFRKQQRFPSHHKFNPLTVFKK</sequence>
<reference evidence="1 2" key="1">
    <citation type="submission" date="2020-06" db="EMBL/GenBank/DDBJ databases">
        <authorList>
            <person name="Li R."/>
            <person name="Bekaert M."/>
        </authorList>
    </citation>
    <scope>NUCLEOTIDE SEQUENCE [LARGE SCALE GENOMIC DNA]</scope>
    <source>
        <strain evidence="2">wild</strain>
    </source>
</reference>
<dbReference type="AlphaFoldDB" id="A0A6J8E4A3"/>
<proteinExistence type="predicted"/>
<evidence type="ECO:0000313" key="1">
    <source>
        <dbReference type="EMBL" id="CAC5414898.1"/>
    </source>
</evidence>
<accession>A0A6J8E4A3</accession>
<dbReference type="OrthoDB" id="10395686at2759"/>
<organism evidence="1 2">
    <name type="scientific">Mytilus coruscus</name>
    <name type="common">Sea mussel</name>
    <dbReference type="NCBI Taxonomy" id="42192"/>
    <lineage>
        <taxon>Eukaryota</taxon>
        <taxon>Metazoa</taxon>
        <taxon>Spiralia</taxon>
        <taxon>Lophotrochozoa</taxon>
        <taxon>Mollusca</taxon>
        <taxon>Bivalvia</taxon>
        <taxon>Autobranchia</taxon>
        <taxon>Pteriomorphia</taxon>
        <taxon>Mytilida</taxon>
        <taxon>Mytiloidea</taxon>
        <taxon>Mytilidae</taxon>
        <taxon>Mytilinae</taxon>
        <taxon>Mytilus</taxon>
    </lineage>
</organism>
<evidence type="ECO:0000313" key="2">
    <source>
        <dbReference type="Proteomes" id="UP000507470"/>
    </source>
</evidence>
<dbReference type="EMBL" id="CACVKT020008354">
    <property type="protein sequence ID" value="CAC5414898.1"/>
    <property type="molecule type" value="Genomic_DNA"/>
</dbReference>
<dbReference type="Proteomes" id="UP000507470">
    <property type="component" value="Unassembled WGS sequence"/>
</dbReference>
<keyword evidence="2" id="KW-1185">Reference proteome</keyword>
<gene>
    <name evidence="1" type="ORF">MCOR_47634</name>
</gene>